<reference evidence="1 2" key="2">
    <citation type="journal article" date="2017" name="Nature">
        <title>The Apostasia genome and the evolution of orchids.</title>
        <authorList>
            <person name="Zhang G.Q."/>
            <person name="Liu K.W."/>
            <person name="Li Z."/>
            <person name="Lohaus R."/>
            <person name="Hsiao Y.Y."/>
            <person name="Niu S.C."/>
            <person name="Wang J.Y."/>
            <person name="Lin Y.C."/>
            <person name="Xu Q."/>
            <person name="Chen L.J."/>
            <person name="Yoshida K."/>
            <person name="Fujiwara S."/>
            <person name="Wang Z.W."/>
            <person name="Zhang Y.Q."/>
            <person name="Mitsuda N."/>
            <person name="Wang M."/>
            <person name="Liu G.H."/>
            <person name="Pecoraro L."/>
            <person name="Huang H.X."/>
            <person name="Xiao X.J."/>
            <person name="Lin M."/>
            <person name="Wu X.Y."/>
            <person name="Wu W.L."/>
            <person name="Chen Y.Y."/>
            <person name="Chang S.B."/>
            <person name="Sakamoto S."/>
            <person name="Ohme-Takagi M."/>
            <person name="Yagi M."/>
            <person name="Zeng S.J."/>
            <person name="Shen C.Y."/>
            <person name="Yeh C.M."/>
            <person name="Luo Y.B."/>
            <person name="Tsai W.C."/>
            <person name="Van de Peer Y."/>
            <person name="Liu Z.J."/>
        </authorList>
    </citation>
    <scope>NUCLEOTIDE SEQUENCE [LARGE SCALE GENOMIC DNA]</scope>
    <source>
        <tissue evidence="1">The whole plant</tissue>
    </source>
</reference>
<dbReference type="Proteomes" id="UP000233837">
    <property type="component" value="Unassembled WGS sequence"/>
</dbReference>
<evidence type="ECO:0000313" key="2">
    <source>
        <dbReference type="Proteomes" id="UP000233837"/>
    </source>
</evidence>
<organism evidence="1 2">
    <name type="scientific">Dendrobium catenatum</name>
    <dbReference type="NCBI Taxonomy" id="906689"/>
    <lineage>
        <taxon>Eukaryota</taxon>
        <taxon>Viridiplantae</taxon>
        <taxon>Streptophyta</taxon>
        <taxon>Embryophyta</taxon>
        <taxon>Tracheophyta</taxon>
        <taxon>Spermatophyta</taxon>
        <taxon>Magnoliopsida</taxon>
        <taxon>Liliopsida</taxon>
        <taxon>Asparagales</taxon>
        <taxon>Orchidaceae</taxon>
        <taxon>Epidendroideae</taxon>
        <taxon>Malaxideae</taxon>
        <taxon>Dendrobiinae</taxon>
        <taxon>Dendrobium</taxon>
    </lineage>
</organism>
<protein>
    <submittedName>
        <fullName evidence="1">Uncharacterized protein</fullName>
    </submittedName>
</protein>
<evidence type="ECO:0000313" key="1">
    <source>
        <dbReference type="EMBL" id="PKU67343.1"/>
    </source>
</evidence>
<keyword evidence="2" id="KW-1185">Reference proteome</keyword>
<proteinExistence type="predicted"/>
<dbReference type="AlphaFoldDB" id="A0A2I0VVB1"/>
<accession>A0A2I0VVB1</accession>
<gene>
    <name evidence="1" type="ORF">MA16_Dca016401</name>
</gene>
<reference evidence="1 2" key="1">
    <citation type="journal article" date="2016" name="Sci. Rep.">
        <title>The Dendrobium catenatum Lindl. genome sequence provides insights into polysaccharide synthase, floral development and adaptive evolution.</title>
        <authorList>
            <person name="Zhang G.Q."/>
            <person name="Xu Q."/>
            <person name="Bian C."/>
            <person name="Tsai W.C."/>
            <person name="Yeh C.M."/>
            <person name="Liu K.W."/>
            <person name="Yoshida K."/>
            <person name="Zhang L.S."/>
            <person name="Chang S.B."/>
            <person name="Chen F."/>
            <person name="Shi Y."/>
            <person name="Su Y.Y."/>
            <person name="Zhang Y.Q."/>
            <person name="Chen L.J."/>
            <person name="Yin Y."/>
            <person name="Lin M."/>
            <person name="Huang H."/>
            <person name="Deng H."/>
            <person name="Wang Z.W."/>
            <person name="Zhu S.L."/>
            <person name="Zhao X."/>
            <person name="Deng C."/>
            <person name="Niu S.C."/>
            <person name="Huang J."/>
            <person name="Wang M."/>
            <person name="Liu G.H."/>
            <person name="Yang H.J."/>
            <person name="Xiao X.J."/>
            <person name="Hsiao Y.Y."/>
            <person name="Wu W.L."/>
            <person name="Chen Y.Y."/>
            <person name="Mitsuda N."/>
            <person name="Ohme-Takagi M."/>
            <person name="Luo Y.B."/>
            <person name="Van de Peer Y."/>
            <person name="Liu Z.J."/>
        </authorList>
    </citation>
    <scope>NUCLEOTIDE SEQUENCE [LARGE SCALE GENOMIC DNA]</scope>
    <source>
        <tissue evidence="1">The whole plant</tissue>
    </source>
</reference>
<name>A0A2I0VVB1_9ASPA</name>
<sequence length="93" mass="10473">MRPCEPEISELSIELSVEEDIACFDVSMNNDMFPFHVKVEKTSGDAADNFKPLALFNRLLRSVEDVFLEVVVRHVVIHEEELSSSAAAAQELH</sequence>
<dbReference type="EMBL" id="KZ503202">
    <property type="protein sequence ID" value="PKU67343.1"/>
    <property type="molecule type" value="Genomic_DNA"/>
</dbReference>